<dbReference type="AlphaFoldDB" id="A0A0C2X4J2"/>
<evidence type="ECO:0000313" key="2">
    <source>
        <dbReference type="Proteomes" id="UP000054549"/>
    </source>
</evidence>
<keyword evidence="2" id="KW-1185">Reference proteome</keyword>
<name>A0A0C2X4J2_AMAMK</name>
<sequence>MQRTRRVPPWRYDDAGHTGNTELYHRNQFLNQIWRAREEQAIAFLLWFVRFAVNRGNSGGGAIAARVSAPAWDRSGLYTTSRIQLASWSSWKETHLLFNFVNLAHTLILGKNTFLLTI</sequence>
<dbReference type="EMBL" id="KN818251">
    <property type="protein sequence ID" value="KIL64191.1"/>
    <property type="molecule type" value="Genomic_DNA"/>
</dbReference>
<dbReference type="Proteomes" id="UP000054549">
    <property type="component" value="Unassembled WGS sequence"/>
</dbReference>
<accession>A0A0C2X4J2</accession>
<dbReference type="InParanoid" id="A0A0C2X4J2"/>
<proteinExistence type="predicted"/>
<dbReference type="HOGENOM" id="CLU_2072548_0_0_1"/>
<evidence type="ECO:0000313" key="1">
    <source>
        <dbReference type="EMBL" id="KIL64191.1"/>
    </source>
</evidence>
<protein>
    <submittedName>
        <fullName evidence="1">Uncharacterized protein</fullName>
    </submittedName>
</protein>
<reference evidence="1 2" key="1">
    <citation type="submission" date="2014-04" db="EMBL/GenBank/DDBJ databases">
        <title>Evolutionary Origins and Diversification of the Mycorrhizal Mutualists.</title>
        <authorList>
            <consortium name="DOE Joint Genome Institute"/>
            <consortium name="Mycorrhizal Genomics Consortium"/>
            <person name="Kohler A."/>
            <person name="Kuo A."/>
            <person name="Nagy L.G."/>
            <person name="Floudas D."/>
            <person name="Copeland A."/>
            <person name="Barry K.W."/>
            <person name="Cichocki N."/>
            <person name="Veneault-Fourrey C."/>
            <person name="LaButti K."/>
            <person name="Lindquist E.A."/>
            <person name="Lipzen A."/>
            <person name="Lundell T."/>
            <person name="Morin E."/>
            <person name="Murat C."/>
            <person name="Riley R."/>
            <person name="Ohm R."/>
            <person name="Sun H."/>
            <person name="Tunlid A."/>
            <person name="Henrissat B."/>
            <person name="Grigoriev I.V."/>
            <person name="Hibbett D.S."/>
            <person name="Martin F."/>
        </authorList>
    </citation>
    <scope>NUCLEOTIDE SEQUENCE [LARGE SCALE GENOMIC DNA]</scope>
    <source>
        <strain evidence="1 2">Koide BX008</strain>
    </source>
</reference>
<organism evidence="1 2">
    <name type="scientific">Amanita muscaria (strain Koide BX008)</name>
    <dbReference type="NCBI Taxonomy" id="946122"/>
    <lineage>
        <taxon>Eukaryota</taxon>
        <taxon>Fungi</taxon>
        <taxon>Dikarya</taxon>
        <taxon>Basidiomycota</taxon>
        <taxon>Agaricomycotina</taxon>
        <taxon>Agaricomycetes</taxon>
        <taxon>Agaricomycetidae</taxon>
        <taxon>Agaricales</taxon>
        <taxon>Pluteineae</taxon>
        <taxon>Amanitaceae</taxon>
        <taxon>Amanita</taxon>
    </lineage>
</organism>
<gene>
    <name evidence="1" type="ORF">M378DRAFT_627840</name>
</gene>